<keyword evidence="9" id="KW-1185">Reference proteome</keyword>
<dbReference type="SUPFAM" id="SSF54171">
    <property type="entry name" value="DNA-binding domain"/>
    <property type="match status" value="2"/>
</dbReference>
<feature type="domain" description="AP2/ERF" evidence="7">
    <location>
        <begin position="169"/>
        <end position="236"/>
    </location>
</feature>
<evidence type="ECO:0000313" key="9">
    <source>
        <dbReference type="Proteomes" id="UP001497512"/>
    </source>
</evidence>
<keyword evidence="3" id="KW-0238">DNA-binding</keyword>
<evidence type="ECO:0000256" key="5">
    <source>
        <dbReference type="ARBA" id="ARBA00023242"/>
    </source>
</evidence>
<dbReference type="PANTHER" id="PTHR32467:SF90">
    <property type="entry name" value="AP2-LIKE ETHYLENE-RESPONSIVE TRANSCRIPTION FACTOR AIL1"/>
    <property type="match status" value="1"/>
</dbReference>
<protein>
    <recommendedName>
        <fullName evidence="7">AP2/ERF domain-containing protein</fullName>
    </recommendedName>
</protein>
<dbReference type="InterPro" id="IPR001471">
    <property type="entry name" value="AP2/ERF_dom"/>
</dbReference>
<dbReference type="Proteomes" id="UP001497512">
    <property type="component" value="Chromosome 10"/>
</dbReference>
<dbReference type="EMBL" id="OZ019902">
    <property type="protein sequence ID" value="CAK9193666.1"/>
    <property type="molecule type" value="Genomic_DNA"/>
</dbReference>
<dbReference type="Gene3D" id="3.30.730.10">
    <property type="entry name" value="AP2/ERF domain"/>
    <property type="match status" value="2"/>
</dbReference>
<reference evidence="8" key="1">
    <citation type="submission" date="2024-02" db="EMBL/GenBank/DDBJ databases">
        <authorList>
            <consortium name="ELIXIR-Norway"/>
            <consortium name="Elixir Norway"/>
        </authorList>
    </citation>
    <scope>NUCLEOTIDE SEQUENCE</scope>
</reference>
<evidence type="ECO:0000256" key="4">
    <source>
        <dbReference type="ARBA" id="ARBA00023163"/>
    </source>
</evidence>
<name>A0ABP0TD70_9BRYO</name>
<organism evidence="8 9">
    <name type="scientific">Sphagnum troendelagicum</name>
    <dbReference type="NCBI Taxonomy" id="128251"/>
    <lineage>
        <taxon>Eukaryota</taxon>
        <taxon>Viridiplantae</taxon>
        <taxon>Streptophyta</taxon>
        <taxon>Embryophyta</taxon>
        <taxon>Bryophyta</taxon>
        <taxon>Sphagnophytina</taxon>
        <taxon>Sphagnopsida</taxon>
        <taxon>Sphagnales</taxon>
        <taxon>Sphagnaceae</taxon>
        <taxon>Sphagnum</taxon>
    </lineage>
</organism>
<sequence length="383" mass="42764">MADTFVEINHEYDNDLVNVLEAIAAASDEAASIRGTICEDRADQRQQQPVEPSAAPRPAESHDQLMRPGSLVGVQAQRLPHRAEQDAHKKSKRRIDGSMNRPTDLKEQATRITGASEIAAGPPASKKPKRMVKGTMSCELTAAAAAETTRPKKRKYPNVPSTQERATSIFKGVGLHSKSKLWEAHIWLGDLDPVRKNQGQGQLYLGAYETEDEAVRVHDLAALKLRKNDKYELNFNDPGAYASEFPRLEALDTRDYIWSFRRNAVCFSRGTSRFKGVSKHSSGKKWEARIGYTTTASSAAAGGSLIIKKEDRYLGLHATEEEAARCVDMVALHFHGWDDAITNFAPSQYTKEMVQQHLERLEKKDYKIPPDLLASWPKFHRAG</sequence>
<dbReference type="InterPro" id="IPR036955">
    <property type="entry name" value="AP2/ERF_dom_sf"/>
</dbReference>
<evidence type="ECO:0000256" key="3">
    <source>
        <dbReference type="ARBA" id="ARBA00023125"/>
    </source>
</evidence>
<evidence type="ECO:0000256" key="2">
    <source>
        <dbReference type="ARBA" id="ARBA00023015"/>
    </source>
</evidence>
<dbReference type="InterPro" id="IPR016177">
    <property type="entry name" value="DNA-bd_dom_sf"/>
</dbReference>
<comment type="subcellular location">
    <subcellularLocation>
        <location evidence="1">Nucleus</location>
    </subcellularLocation>
</comment>
<keyword evidence="4" id="KW-0804">Transcription</keyword>
<dbReference type="PROSITE" id="PS51032">
    <property type="entry name" value="AP2_ERF"/>
    <property type="match status" value="2"/>
</dbReference>
<evidence type="ECO:0000256" key="1">
    <source>
        <dbReference type="ARBA" id="ARBA00004123"/>
    </source>
</evidence>
<feature type="region of interest" description="Disordered" evidence="6">
    <location>
        <begin position="42"/>
        <end position="132"/>
    </location>
</feature>
<dbReference type="PANTHER" id="PTHR32467">
    <property type="entry name" value="AP2-LIKE ETHYLENE-RESPONSIVE TRANSCRIPTION FACTOR"/>
    <property type="match status" value="1"/>
</dbReference>
<proteinExistence type="predicted"/>
<dbReference type="SMART" id="SM00380">
    <property type="entry name" value="AP2"/>
    <property type="match status" value="2"/>
</dbReference>
<evidence type="ECO:0000256" key="6">
    <source>
        <dbReference type="SAM" id="MobiDB-lite"/>
    </source>
</evidence>
<accession>A0ABP0TD70</accession>
<gene>
    <name evidence="8" type="ORF">CSSPTR1EN2_LOCUS2140</name>
</gene>
<feature type="domain" description="AP2/ERF" evidence="7">
    <location>
        <begin position="273"/>
        <end position="345"/>
    </location>
</feature>
<keyword evidence="5" id="KW-0539">Nucleus</keyword>
<keyword evidence="2" id="KW-0805">Transcription regulation</keyword>
<evidence type="ECO:0000259" key="7">
    <source>
        <dbReference type="PROSITE" id="PS51032"/>
    </source>
</evidence>
<evidence type="ECO:0000313" key="8">
    <source>
        <dbReference type="EMBL" id="CAK9193666.1"/>
    </source>
</evidence>